<dbReference type="AlphaFoldDB" id="A0A9Q0WHF5"/>
<accession>A0A9Q0WHF5</accession>
<name>A0A9Q0WHF5_SALPP</name>
<gene>
    <name evidence="1" type="ORF">OIU79_022971</name>
</gene>
<comment type="caution">
    <text evidence="1">The sequence shown here is derived from an EMBL/GenBank/DDBJ whole genome shotgun (WGS) entry which is preliminary data.</text>
</comment>
<feature type="non-terminal residue" evidence="1">
    <location>
        <position position="25"/>
    </location>
</feature>
<keyword evidence="2" id="KW-1185">Reference proteome</keyword>
<dbReference type="EMBL" id="JAPFFK010000004">
    <property type="protein sequence ID" value="KAJ6767107.1"/>
    <property type="molecule type" value="Genomic_DNA"/>
</dbReference>
<reference evidence="1" key="1">
    <citation type="submission" date="2022-11" db="EMBL/GenBank/DDBJ databases">
        <authorList>
            <person name="Hyden B.L."/>
            <person name="Feng K."/>
            <person name="Yates T."/>
            <person name="Jawdy S."/>
            <person name="Smart L.B."/>
            <person name="Muchero W."/>
        </authorList>
    </citation>
    <scope>NUCLEOTIDE SEQUENCE</scope>
    <source>
        <tissue evidence="1">Shoot tip</tissue>
    </source>
</reference>
<proteinExistence type="predicted"/>
<organism evidence="1 2">
    <name type="scientific">Salix purpurea</name>
    <name type="common">Purple osier willow</name>
    <dbReference type="NCBI Taxonomy" id="77065"/>
    <lineage>
        <taxon>Eukaryota</taxon>
        <taxon>Viridiplantae</taxon>
        <taxon>Streptophyta</taxon>
        <taxon>Embryophyta</taxon>
        <taxon>Tracheophyta</taxon>
        <taxon>Spermatophyta</taxon>
        <taxon>Magnoliopsida</taxon>
        <taxon>eudicotyledons</taxon>
        <taxon>Gunneridae</taxon>
        <taxon>Pentapetalae</taxon>
        <taxon>rosids</taxon>
        <taxon>fabids</taxon>
        <taxon>Malpighiales</taxon>
        <taxon>Salicaceae</taxon>
        <taxon>Saliceae</taxon>
        <taxon>Salix</taxon>
    </lineage>
</organism>
<sequence>MIPEQWTQPCGNQCTQKFSALTQIP</sequence>
<evidence type="ECO:0000313" key="2">
    <source>
        <dbReference type="Proteomes" id="UP001151532"/>
    </source>
</evidence>
<dbReference type="Proteomes" id="UP001151532">
    <property type="component" value="Chromosome 4"/>
</dbReference>
<reference evidence="1" key="2">
    <citation type="journal article" date="2023" name="Int. J. Mol. Sci.">
        <title>De Novo Assembly and Annotation of 11 Diverse Shrub Willow (Salix) Genomes Reveals Novel Gene Organization in Sex-Linked Regions.</title>
        <authorList>
            <person name="Hyden B."/>
            <person name="Feng K."/>
            <person name="Yates T.B."/>
            <person name="Jawdy S."/>
            <person name="Cereghino C."/>
            <person name="Smart L.B."/>
            <person name="Muchero W."/>
        </authorList>
    </citation>
    <scope>NUCLEOTIDE SEQUENCE</scope>
    <source>
        <tissue evidence="1">Shoot tip</tissue>
    </source>
</reference>
<protein>
    <submittedName>
        <fullName evidence="1">Uncharacterized protein</fullName>
    </submittedName>
</protein>
<evidence type="ECO:0000313" key="1">
    <source>
        <dbReference type="EMBL" id="KAJ6767107.1"/>
    </source>
</evidence>